<organism evidence="1 2">
    <name type="scientific">Sulfitobacter indolifex HEL-45</name>
    <dbReference type="NCBI Taxonomy" id="391624"/>
    <lineage>
        <taxon>Bacteria</taxon>
        <taxon>Pseudomonadati</taxon>
        <taxon>Pseudomonadota</taxon>
        <taxon>Alphaproteobacteria</taxon>
        <taxon>Rhodobacterales</taxon>
        <taxon>Roseobacteraceae</taxon>
        <taxon>Sulfitobacter</taxon>
    </lineage>
</organism>
<gene>
    <name evidence="1" type="ORF">OIHEL45_15439</name>
</gene>
<sequence length="121" mass="13788">MEEGVGFGGAWYSSQKEHWLGWLGEYDGPGAYGRASIPSRDARFVYNHIQCAPMLFWLAEAVHVPSDDLDCAFEAVVTAPKRNASQCAALRRFLPWEDVCEKLIDRTHGAFWCRFRMNSTR</sequence>
<dbReference type="Proteomes" id="UP000003257">
    <property type="component" value="Unassembled WGS sequence"/>
</dbReference>
<evidence type="ECO:0000313" key="2">
    <source>
        <dbReference type="Proteomes" id="UP000003257"/>
    </source>
</evidence>
<evidence type="ECO:0000313" key="1">
    <source>
        <dbReference type="EMBL" id="EDQ04335.1"/>
    </source>
</evidence>
<protein>
    <submittedName>
        <fullName evidence="1">Uncharacterized protein</fullName>
    </submittedName>
</protein>
<reference evidence="1 2" key="1">
    <citation type="submission" date="2007-11" db="EMBL/GenBank/DDBJ databases">
        <authorList>
            <person name="Wagner-Dobler I."/>
            <person name="Ferriera S."/>
            <person name="Johnson J."/>
            <person name="Kravitz S."/>
            <person name="Beeson K."/>
            <person name="Sutton G."/>
            <person name="Rogers Y.-H."/>
            <person name="Friedman R."/>
            <person name="Frazier M."/>
            <person name="Venter J.C."/>
        </authorList>
    </citation>
    <scope>NUCLEOTIDE SEQUENCE [LARGE SCALE GENOMIC DNA]</scope>
    <source>
        <strain evidence="1 2">HEL-45</strain>
    </source>
</reference>
<comment type="caution">
    <text evidence="1">The sequence shown here is derived from an EMBL/GenBank/DDBJ whole genome shotgun (WGS) entry which is preliminary data.</text>
</comment>
<name>A0ABP2D7V7_9RHOB</name>
<dbReference type="EMBL" id="ABID01000004">
    <property type="protein sequence ID" value="EDQ04335.1"/>
    <property type="molecule type" value="Genomic_DNA"/>
</dbReference>
<keyword evidence="2" id="KW-1185">Reference proteome</keyword>
<proteinExistence type="predicted"/>
<accession>A0ABP2D7V7</accession>